<dbReference type="Gene3D" id="3.30.70.270">
    <property type="match status" value="2"/>
</dbReference>
<dbReference type="PROSITE" id="PS50112">
    <property type="entry name" value="PAS"/>
    <property type="match status" value="1"/>
</dbReference>
<sequence>MKEVSLDKQYYKEHIQNILYDNYVKLALVNIDTGEYVSVISVDKNADNYKSTSDVSSYFKDNKGLDCCHPDEVREFAYMCDMKHVKALIEAGARSIVRNFRFRLRLGEDYEWVSMDIEAEKEPREDGQWVVFGMRAVSLDTLVLEDSLRTLTRVYRRIFRIDVTHNICETLRGGYIRSRDEVKHDCLGDYMKDMTMGGEIFPDDVDRVRKCLSPEFLIKYFANGHDRFTIRYKRKMDMVYRWVMTEVIPTADYRDDNKVFYLYTRDIHEEYSESIEKQELLEFYSYKDTLTRLGNRNAFNILCDAYADRNDKRSVGFVFNDVNKLKYVNDHYGHKEGDLYLQRVSQMLAQHFGENACYRISGDEFVVIIMDIAEQSFNSMIARYKEVIDEQEEAPVAFGAVWKAEADSIDKIMNEAERLMYEDKKRFYSKHPEVKRRESVENEANIAVGTTKDGVPHYRNLGKTDRIFDALAATTLRNYIFMDDLDTNVTKWSASAVDYFGLPGQYIYDTQKVWEKLIHPDDRAIFEQDITEVFAGRKKYHDVEYRMRNKNGEYVVCTCRGFITKKENGDPEFFVGTVINHGVIDGVDPVTNLHNQHEYTKYISIHLRNKQTMSILAIGISMFNSINMMYGYAYGNAVLKDFATKLKNVVGGKGLVFRLDGAKFAICSNVYTKQELKEVYRHVQNLALDNVGLNGTSIPLKLYGGGLIYDHVGADEDVIKSSVEYALERSKEDHHGELVFFNEEIKDNDRMRLQLYSTIHKCVANNMEGFFMCYQPIANSETGHIVGMEALLRWKHKEFGVVPPGIFIPWLEMEPCFFELGNWIIEQALTDGMEVRKIRPDFVVNVNISATQLENHGFRQAVVDILKKTKFPPEYLCIELTERCKNMDIAFLKNELEYFRKLGIKIAIDDFGTGNATLNLLTELPIDELKVDMSFVRGIQESKPNQVLVQAVVSCAHQLGYKSCIEGVEDKALFDYLHRYGSTYYQGYHFSRPVCLEDFKKLL</sequence>
<dbReference type="SUPFAM" id="SSF55785">
    <property type="entry name" value="PYP-like sensor domain (PAS domain)"/>
    <property type="match status" value="1"/>
</dbReference>
<dbReference type="InterPro" id="IPR000014">
    <property type="entry name" value="PAS"/>
</dbReference>
<dbReference type="NCBIfam" id="TIGR00229">
    <property type="entry name" value="sensory_box"/>
    <property type="match status" value="1"/>
</dbReference>
<feature type="domain" description="GGDEF" evidence="3">
    <location>
        <begin position="611"/>
        <end position="743"/>
    </location>
</feature>
<dbReference type="InterPro" id="IPR035965">
    <property type="entry name" value="PAS-like_dom_sf"/>
</dbReference>
<dbReference type="SMART" id="SM00052">
    <property type="entry name" value="EAL"/>
    <property type="match status" value="1"/>
</dbReference>
<evidence type="ECO:0000313" key="4">
    <source>
        <dbReference type="EMBL" id="GFO95441.1"/>
    </source>
</evidence>
<gene>
    <name evidence="4" type="ORF">COEU31_24870</name>
</gene>
<dbReference type="InterPro" id="IPR013655">
    <property type="entry name" value="PAS_fold_3"/>
</dbReference>
<evidence type="ECO:0000259" key="3">
    <source>
        <dbReference type="PROSITE" id="PS50887"/>
    </source>
</evidence>
<dbReference type="PROSITE" id="PS50883">
    <property type="entry name" value="EAL"/>
    <property type="match status" value="1"/>
</dbReference>
<dbReference type="Pfam" id="PF00990">
    <property type="entry name" value="GGDEF"/>
    <property type="match status" value="2"/>
</dbReference>
<dbReference type="SMART" id="SM00086">
    <property type="entry name" value="PAC"/>
    <property type="match status" value="2"/>
</dbReference>
<dbReference type="SUPFAM" id="SSF55073">
    <property type="entry name" value="Nucleotide cyclase"/>
    <property type="match status" value="2"/>
</dbReference>
<evidence type="ECO:0000259" key="1">
    <source>
        <dbReference type="PROSITE" id="PS50112"/>
    </source>
</evidence>
<dbReference type="InterPro" id="IPR050706">
    <property type="entry name" value="Cyclic-di-GMP_PDE-like"/>
</dbReference>
<dbReference type="Pfam" id="PF00563">
    <property type="entry name" value="EAL"/>
    <property type="match status" value="1"/>
</dbReference>
<protein>
    <recommendedName>
        <fullName evidence="6">EAL domain-containing protein</fullName>
    </recommendedName>
</protein>
<name>A0AAI9K7R9_9FIRM</name>
<comment type="caution">
    <text evidence="4">The sequence shown here is derived from an EMBL/GenBank/DDBJ whole genome shotgun (WGS) entry which is preliminary data.</text>
</comment>
<dbReference type="InterPro" id="IPR000160">
    <property type="entry name" value="GGDEF_dom"/>
</dbReference>
<reference evidence="4" key="1">
    <citation type="submission" date="2020-06" db="EMBL/GenBank/DDBJ databases">
        <title>Characterization of fructooligosaccharide metabolism and fructooligosaccharide-degrading enzymes in human commensal butyrate producers.</title>
        <authorList>
            <person name="Tanno H."/>
            <person name="Fujii T."/>
            <person name="Hirano K."/>
            <person name="Maeno S."/>
            <person name="Tonozuka T."/>
            <person name="Sakamoto M."/>
            <person name="Ohkuma M."/>
            <person name="Tochio T."/>
            <person name="Endo A."/>
        </authorList>
    </citation>
    <scope>NUCLEOTIDE SEQUENCE</scope>
    <source>
        <strain evidence="4">JCM 31265</strain>
    </source>
</reference>
<feature type="domain" description="EAL" evidence="2">
    <location>
        <begin position="752"/>
        <end position="1003"/>
    </location>
</feature>
<dbReference type="EMBL" id="BLYL01000018">
    <property type="protein sequence ID" value="GFO95441.1"/>
    <property type="molecule type" value="Genomic_DNA"/>
</dbReference>
<dbReference type="CDD" id="cd01949">
    <property type="entry name" value="GGDEF"/>
    <property type="match status" value="1"/>
</dbReference>
<dbReference type="GO" id="GO:0071111">
    <property type="term" value="F:cyclic-guanylate-specific phosphodiesterase activity"/>
    <property type="evidence" value="ECO:0007669"/>
    <property type="project" value="InterPro"/>
</dbReference>
<evidence type="ECO:0000259" key="2">
    <source>
        <dbReference type="PROSITE" id="PS50883"/>
    </source>
</evidence>
<dbReference type="RefSeq" id="WP_156327878.1">
    <property type="nucleotide sequence ID" value="NZ_BLYL01000018.1"/>
</dbReference>
<dbReference type="CDD" id="cd01948">
    <property type="entry name" value="EAL"/>
    <property type="match status" value="1"/>
</dbReference>
<dbReference type="PROSITE" id="PS50887">
    <property type="entry name" value="GGDEF"/>
    <property type="match status" value="2"/>
</dbReference>
<organism evidence="4 5">
    <name type="scientific">Coprococcus eutactus</name>
    <dbReference type="NCBI Taxonomy" id="33043"/>
    <lineage>
        <taxon>Bacteria</taxon>
        <taxon>Bacillati</taxon>
        <taxon>Bacillota</taxon>
        <taxon>Clostridia</taxon>
        <taxon>Lachnospirales</taxon>
        <taxon>Lachnospiraceae</taxon>
        <taxon>Coprococcus</taxon>
    </lineage>
</organism>
<dbReference type="Gene3D" id="3.30.450.20">
    <property type="entry name" value="PAS domain"/>
    <property type="match status" value="1"/>
</dbReference>
<dbReference type="InterPro" id="IPR001610">
    <property type="entry name" value="PAC"/>
</dbReference>
<dbReference type="AlphaFoldDB" id="A0AAI9K7R9"/>
<dbReference type="InterPro" id="IPR029787">
    <property type="entry name" value="Nucleotide_cyclase"/>
</dbReference>
<dbReference type="Gene3D" id="3.20.20.450">
    <property type="entry name" value="EAL domain"/>
    <property type="match status" value="1"/>
</dbReference>
<dbReference type="NCBIfam" id="TIGR00254">
    <property type="entry name" value="GGDEF"/>
    <property type="match status" value="1"/>
</dbReference>
<dbReference type="SUPFAM" id="SSF141868">
    <property type="entry name" value="EAL domain-like"/>
    <property type="match status" value="1"/>
</dbReference>
<dbReference type="PANTHER" id="PTHR33121:SF70">
    <property type="entry name" value="SIGNALING PROTEIN YKOW"/>
    <property type="match status" value="1"/>
</dbReference>
<dbReference type="InterPro" id="IPR001633">
    <property type="entry name" value="EAL_dom"/>
</dbReference>
<dbReference type="InterPro" id="IPR043128">
    <property type="entry name" value="Rev_trsase/Diguanyl_cyclase"/>
</dbReference>
<evidence type="ECO:0008006" key="6">
    <source>
        <dbReference type="Google" id="ProtNLM"/>
    </source>
</evidence>
<evidence type="ECO:0000313" key="5">
    <source>
        <dbReference type="Proteomes" id="UP000660047"/>
    </source>
</evidence>
<proteinExistence type="predicted"/>
<dbReference type="InterPro" id="IPR035919">
    <property type="entry name" value="EAL_sf"/>
</dbReference>
<dbReference type="SMART" id="SM00267">
    <property type="entry name" value="GGDEF"/>
    <property type="match status" value="2"/>
</dbReference>
<dbReference type="PANTHER" id="PTHR33121">
    <property type="entry name" value="CYCLIC DI-GMP PHOSPHODIESTERASE PDEF"/>
    <property type="match status" value="1"/>
</dbReference>
<dbReference type="CDD" id="cd00130">
    <property type="entry name" value="PAS"/>
    <property type="match status" value="1"/>
</dbReference>
<dbReference type="Proteomes" id="UP000660047">
    <property type="component" value="Unassembled WGS sequence"/>
</dbReference>
<accession>A0AAI9K7R9</accession>
<dbReference type="Pfam" id="PF08447">
    <property type="entry name" value="PAS_3"/>
    <property type="match status" value="1"/>
</dbReference>
<feature type="domain" description="GGDEF" evidence="3">
    <location>
        <begin position="313"/>
        <end position="438"/>
    </location>
</feature>
<feature type="domain" description="PAS" evidence="1">
    <location>
        <begin position="463"/>
        <end position="537"/>
    </location>
</feature>